<evidence type="ECO:0000313" key="2">
    <source>
        <dbReference type="Proteomes" id="UP000207650"/>
    </source>
</evidence>
<dbReference type="KEGG" id="vg:26836933"/>
<evidence type="ECO:0000313" key="1">
    <source>
        <dbReference type="EMBL" id="AMA67371.1"/>
    </source>
</evidence>
<dbReference type="EMBL" id="KU220026">
    <property type="protein sequence ID" value="AMA67371.1"/>
    <property type="molecule type" value="Genomic_DNA"/>
</dbReference>
<dbReference type="Proteomes" id="UP000207650">
    <property type="component" value="Segment"/>
</dbReference>
<gene>
    <name evidence="1" type="primary">ORF10</name>
    <name evidence="1" type="ORF">AOT99_gpORF10</name>
</gene>
<organism evidence="1 2">
    <name type="scientific">Vespertilionid gammaherpesvirus 1</name>
    <dbReference type="NCBI Taxonomy" id="2560830"/>
    <lineage>
        <taxon>Viruses</taxon>
        <taxon>Duplodnaviria</taxon>
        <taxon>Heunggongvirae</taxon>
        <taxon>Peploviricota</taxon>
        <taxon>Herviviricetes</taxon>
        <taxon>Herpesvirales</taxon>
        <taxon>Orthoherpesviridae</taxon>
        <taxon>Gammaherpesvirinae</taxon>
        <taxon>Percavirus</taxon>
        <taxon>Percavirus vespertilionidgamma1</taxon>
    </lineage>
</organism>
<reference evidence="1 2" key="1">
    <citation type="journal article" date="2016" name="MSphere">
        <title>Isolation and Characterization of a Novel Gammaherpesvirus from a Microbat Cell Line.</title>
        <authorList>
            <person name="Shabman R.S."/>
            <person name="Shrivastava S."/>
            <person name="Tsibane T."/>
            <person name="Attie O."/>
            <person name="Jayaprakash A."/>
            <person name="Mire C.E."/>
            <person name="Dilley K.E."/>
            <person name="Puri V."/>
            <person name="Stockwell T.B."/>
            <person name="Geisbert T.W."/>
            <person name="Sachidanandam R."/>
            <person name="Basler C.F."/>
        </authorList>
    </citation>
    <scope>NUCLEOTIDE SEQUENCE [LARGE SCALE GENOMIC DNA]</scope>
    <source>
        <strain evidence="1 2">My-HV8/Myotis velifer incautus/USA/FCGHV/2011</strain>
    </source>
</reference>
<name>A0A0X9XZR9_9GAMA</name>
<proteinExistence type="predicted"/>
<sequence>MNLIDREFSSKPSPRQLALEMRSNVGKQFTIKGWLIDVCRDHFLITNTFPIYSQGHFPETIDLGFNVKDVAEKVVYQCDIDRTWKSISGYVFIIAANKTNQRILPTILADTYNNISVQFIGGDAIAPGGLEIILTPVYPLEITDISSQIKLKKDVNTSNIKVVHALQEHCKYRLFFVGQATKTAPFTYELFCTLPQINEFVQIKNMQFYEVEKYDQSDEECEQLPMMFRDCSIYKVSEKIYQIIISVTSDKYPDTIIIESTLSSHSNANVCVFSKFPYLKLTEQMGWVVPLSSKEDIFIEKNKSAEVVINNNFYKSPEVKEPLVFIVGGTNMEKDFAVKDVTWTEHSDITLSLLNCTENDLTIQAGTIIAAAVPAVLRNPEYSDGVRVFLDNQSRPFCWQFEEILIPPLCLGEAYKSFASHPDYI</sequence>
<dbReference type="Pfam" id="PF04797">
    <property type="entry name" value="Herpes_ORF11"/>
    <property type="match status" value="1"/>
</dbReference>
<protein>
    <submittedName>
        <fullName evidence="1">Protein G10</fullName>
    </submittedName>
</protein>
<dbReference type="InterPro" id="IPR006882">
    <property type="entry name" value="Herpes_Orf11"/>
</dbReference>
<accession>A0A0X9XZR9</accession>
<keyword evidence="2" id="KW-1185">Reference proteome</keyword>